<dbReference type="GO" id="GO:0000271">
    <property type="term" value="P:polysaccharide biosynthetic process"/>
    <property type="evidence" value="ECO:0007669"/>
    <property type="project" value="TreeGrafter"/>
</dbReference>
<feature type="transmembrane region" description="Helical" evidence="1">
    <location>
        <begin position="145"/>
        <end position="165"/>
    </location>
</feature>
<dbReference type="PANTHER" id="PTHR23028:SF118">
    <property type="entry name" value="ACYL_TRANSF_3 DOMAIN-CONTAINING PROTEIN"/>
    <property type="match status" value="1"/>
</dbReference>
<dbReference type="Pfam" id="PF01757">
    <property type="entry name" value="Acyl_transf_3"/>
    <property type="match status" value="1"/>
</dbReference>
<proteinExistence type="predicted"/>
<gene>
    <name evidence="3" type="primary">Cnig_chr_II.g4859</name>
    <name evidence="3" type="ORF">B9Z55_004859</name>
</gene>
<feature type="transmembrane region" description="Helical" evidence="1">
    <location>
        <begin position="172"/>
        <end position="188"/>
    </location>
</feature>
<evidence type="ECO:0000259" key="2">
    <source>
        <dbReference type="Pfam" id="PF01757"/>
    </source>
</evidence>
<keyword evidence="1" id="KW-0812">Transmembrane</keyword>
<accession>A0A2G5UYA4</accession>
<dbReference type="PANTHER" id="PTHR23028">
    <property type="entry name" value="ACETYLTRANSFERASE"/>
    <property type="match status" value="1"/>
</dbReference>
<protein>
    <recommendedName>
        <fullName evidence="2">Acyltransferase 3 domain-containing protein</fullName>
    </recommendedName>
</protein>
<dbReference type="InterPro" id="IPR050879">
    <property type="entry name" value="Acyltransferase_3"/>
</dbReference>
<keyword evidence="1" id="KW-0472">Membrane</keyword>
<feature type="transmembrane region" description="Helical" evidence="1">
    <location>
        <begin position="279"/>
        <end position="297"/>
    </location>
</feature>
<feature type="transmembrane region" description="Helical" evidence="1">
    <location>
        <begin position="337"/>
        <end position="357"/>
    </location>
</feature>
<comment type="caution">
    <text evidence="3">The sequence shown here is derived from an EMBL/GenBank/DDBJ whole genome shotgun (WGS) entry which is preliminary data.</text>
</comment>
<dbReference type="GO" id="GO:0016020">
    <property type="term" value="C:membrane"/>
    <property type="evidence" value="ECO:0007669"/>
    <property type="project" value="TreeGrafter"/>
</dbReference>
<feature type="domain" description="Acyltransferase 3" evidence="2">
    <location>
        <begin position="14"/>
        <end position="353"/>
    </location>
</feature>
<feature type="transmembrane region" description="Helical" evidence="1">
    <location>
        <begin position="256"/>
        <end position="273"/>
    </location>
</feature>
<evidence type="ECO:0000256" key="1">
    <source>
        <dbReference type="SAM" id="Phobius"/>
    </source>
</evidence>
<organism evidence="3 4">
    <name type="scientific">Caenorhabditis nigoni</name>
    <dbReference type="NCBI Taxonomy" id="1611254"/>
    <lineage>
        <taxon>Eukaryota</taxon>
        <taxon>Metazoa</taxon>
        <taxon>Ecdysozoa</taxon>
        <taxon>Nematoda</taxon>
        <taxon>Chromadorea</taxon>
        <taxon>Rhabditida</taxon>
        <taxon>Rhabditina</taxon>
        <taxon>Rhabditomorpha</taxon>
        <taxon>Rhabditoidea</taxon>
        <taxon>Rhabditidae</taxon>
        <taxon>Peloderinae</taxon>
        <taxon>Caenorhabditis</taxon>
    </lineage>
</organism>
<name>A0A2G5UYA4_9PELO</name>
<reference evidence="4" key="1">
    <citation type="submission" date="2017-10" db="EMBL/GenBank/DDBJ databases">
        <title>Rapid genome shrinkage in a self-fertile nematode reveals novel sperm competition proteins.</title>
        <authorList>
            <person name="Yin D."/>
            <person name="Schwarz E.M."/>
            <person name="Thomas C.G."/>
            <person name="Felde R.L."/>
            <person name="Korf I.F."/>
            <person name="Cutter A.D."/>
            <person name="Schartner C.M."/>
            <person name="Ralston E.J."/>
            <person name="Meyer B.J."/>
            <person name="Haag E.S."/>
        </authorList>
    </citation>
    <scope>NUCLEOTIDE SEQUENCE [LARGE SCALE GENOMIC DNA]</scope>
    <source>
        <strain evidence="4">JU1422</strain>
    </source>
</reference>
<keyword evidence="1" id="KW-1133">Transmembrane helix</keyword>
<dbReference type="Proteomes" id="UP000230233">
    <property type="component" value="Chromosome II"/>
</dbReference>
<sequence>MTKIRKQKNPKRDDLQGIRGLAILSVLGFHFYPNQFPNGYLGVDQFFVLSGFLMCMLLTKSQKLPMFSFFTQFYTRRFKRILPLYFLVILFTVFALYTVFPTAAILQNEMSAGKALIFTSNRPHTEDEDYFDKLSVAIDLFTHTWSLSVEIPFYFIVPFIFLIGLQLKGASRYIYYACLAIVSFSYHACSPTSIAFNSVFARIWQFSIGMIAYFIADNRKDNTVIYKPLETIWDETEKLLNDDEVVKRLEASGKFVLVKYTVLIISMVVMLVPKEITPLPVRLFITMFTGILIVLDVEDVVLNSRLLIYIGDISYALYLIHWPIYAYVKLTYPANTWILTSALIISILLAILMNHTYERLVDEYIRLAGKSLSLCLFNHCSRIWRLCMISTLVNNKVIRTFHINKSPFPSLLLICN</sequence>
<feature type="transmembrane region" description="Helical" evidence="1">
    <location>
        <begin position="306"/>
        <end position="325"/>
    </location>
</feature>
<dbReference type="OrthoDB" id="92766at2759"/>
<keyword evidence="4" id="KW-1185">Reference proteome</keyword>
<dbReference type="GO" id="GO:0016747">
    <property type="term" value="F:acyltransferase activity, transferring groups other than amino-acyl groups"/>
    <property type="evidence" value="ECO:0007669"/>
    <property type="project" value="InterPro"/>
</dbReference>
<evidence type="ECO:0000313" key="4">
    <source>
        <dbReference type="Proteomes" id="UP000230233"/>
    </source>
</evidence>
<feature type="transmembrane region" description="Helical" evidence="1">
    <location>
        <begin position="80"/>
        <end position="100"/>
    </location>
</feature>
<dbReference type="STRING" id="1611254.A0A2G5UYA4"/>
<dbReference type="AlphaFoldDB" id="A0A2G5UYA4"/>
<feature type="transmembrane region" description="Helical" evidence="1">
    <location>
        <begin position="194"/>
        <end position="216"/>
    </location>
</feature>
<dbReference type="EMBL" id="PDUG01000002">
    <property type="protein sequence ID" value="PIC44517.1"/>
    <property type="molecule type" value="Genomic_DNA"/>
</dbReference>
<dbReference type="InterPro" id="IPR002656">
    <property type="entry name" value="Acyl_transf_3_dom"/>
</dbReference>
<evidence type="ECO:0000313" key="3">
    <source>
        <dbReference type="EMBL" id="PIC44517.1"/>
    </source>
</evidence>